<organism evidence="4 5">
    <name type="scientific">Piscirickettsia litoralis</name>
    <dbReference type="NCBI Taxonomy" id="1891921"/>
    <lineage>
        <taxon>Bacteria</taxon>
        <taxon>Pseudomonadati</taxon>
        <taxon>Pseudomonadota</taxon>
        <taxon>Gammaproteobacteria</taxon>
        <taxon>Thiotrichales</taxon>
        <taxon>Piscirickettsiaceae</taxon>
        <taxon>Piscirickettsia</taxon>
    </lineage>
</organism>
<evidence type="ECO:0000256" key="1">
    <source>
        <dbReference type="ARBA" id="ARBA00022898"/>
    </source>
</evidence>
<evidence type="ECO:0000256" key="3">
    <source>
        <dbReference type="RuleBase" id="RU004508"/>
    </source>
</evidence>
<keyword evidence="1 3" id="KW-0663">Pyridoxal phosphate</keyword>
<dbReference type="PANTHER" id="PTHR30244:SF9">
    <property type="entry name" value="PROTEIN RV3402C"/>
    <property type="match status" value="1"/>
</dbReference>
<reference evidence="4 5" key="1">
    <citation type="submission" date="2016-08" db="EMBL/GenBank/DDBJ databases">
        <title>Draft genome sequence of Candidatus Piscirickettsia litoralis, from seawater.</title>
        <authorList>
            <person name="Wan X."/>
            <person name="Lee A.J."/>
            <person name="Hou S."/>
            <person name="Donachie S.P."/>
        </authorList>
    </citation>
    <scope>NUCLEOTIDE SEQUENCE [LARGE SCALE GENOMIC DNA]</scope>
    <source>
        <strain evidence="4 5">Y2</strain>
    </source>
</reference>
<comment type="similarity">
    <text evidence="2 3">Belongs to the DegT/DnrJ/EryC1 family.</text>
</comment>
<dbReference type="RefSeq" id="WP_069313539.1">
    <property type="nucleotide sequence ID" value="NZ_MDTU01000001.1"/>
</dbReference>
<dbReference type="PANTHER" id="PTHR30244">
    <property type="entry name" value="TRANSAMINASE"/>
    <property type="match status" value="1"/>
</dbReference>
<dbReference type="InterPro" id="IPR015424">
    <property type="entry name" value="PyrdxlP-dep_Trfase"/>
</dbReference>
<protein>
    <recommendedName>
        <fullName evidence="6">DegT/DnrJ/EryC1/StrS aminotransferase</fullName>
    </recommendedName>
</protein>
<dbReference type="Proteomes" id="UP000094329">
    <property type="component" value="Unassembled WGS sequence"/>
</dbReference>
<sequence length="351" mass="39321">MRDQHIPLFIPDIVSYDKLVPYLKQIDENRWYSNRGPLVCSFEKRMEEHFDYPQGGIATCASGTLGIISTLLALELPRGSKCVMPAWTFVGTMAAINAAGLEPVFADVNLASWALDINEVKKLVERDKKISAVIVVCPFGKMVDIASWEELANSYGISVIIDGAACFDSFKQTGKKTTLPFIISLHATKVFGIGEGGLVLSENTDFIDKVKKITNFGIDENRNVPVVGVNAKMSEYHAAVGHAMLDEWPQHRQCWKKLIKSYHSYLGSVSQFSDGYVTSNCILKLDEKTIKNIKQELQGAMECRNIWQLLDDKFENSFKFSQTVVSIPFYLGIDTLVVNKILGCFREDVRK</sequence>
<comment type="caution">
    <text evidence="4">The sequence shown here is derived from an EMBL/GenBank/DDBJ whole genome shotgun (WGS) entry which is preliminary data.</text>
</comment>
<name>A0ABX3A5M7_9GAMM</name>
<proteinExistence type="inferred from homology"/>
<dbReference type="Gene3D" id="3.40.640.10">
    <property type="entry name" value="Type I PLP-dependent aspartate aminotransferase-like (Major domain)"/>
    <property type="match status" value="1"/>
</dbReference>
<dbReference type="Pfam" id="PF01041">
    <property type="entry name" value="DegT_DnrJ_EryC1"/>
    <property type="match status" value="1"/>
</dbReference>
<accession>A0ABX3A5M7</accession>
<evidence type="ECO:0000313" key="5">
    <source>
        <dbReference type="Proteomes" id="UP000094329"/>
    </source>
</evidence>
<dbReference type="InterPro" id="IPR000653">
    <property type="entry name" value="DegT/StrS_aminotransferase"/>
</dbReference>
<gene>
    <name evidence="4" type="ORF">BGC07_13615</name>
</gene>
<evidence type="ECO:0000313" key="4">
    <source>
        <dbReference type="EMBL" id="ODN43743.1"/>
    </source>
</evidence>
<dbReference type="SUPFAM" id="SSF53383">
    <property type="entry name" value="PLP-dependent transferases"/>
    <property type="match status" value="1"/>
</dbReference>
<evidence type="ECO:0000256" key="2">
    <source>
        <dbReference type="ARBA" id="ARBA00037999"/>
    </source>
</evidence>
<dbReference type="EMBL" id="MDTU01000001">
    <property type="protein sequence ID" value="ODN43743.1"/>
    <property type="molecule type" value="Genomic_DNA"/>
</dbReference>
<dbReference type="InterPro" id="IPR015421">
    <property type="entry name" value="PyrdxlP-dep_Trfase_major"/>
</dbReference>
<keyword evidence="5" id="KW-1185">Reference proteome</keyword>
<evidence type="ECO:0008006" key="6">
    <source>
        <dbReference type="Google" id="ProtNLM"/>
    </source>
</evidence>